<evidence type="ECO:0000256" key="2">
    <source>
        <dbReference type="ARBA" id="ARBA00011838"/>
    </source>
</evidence>
<dbReference type="InterPro" id="IPR005823">
    <property type="entry name" value="Ribosomal_uL13_bac-type"/>
</dbReference>
<evidence type="ECO:0000256" key="1">
    <source>
        <dbReference type="ARBA" id="ARBA00006227"/>
    </source>
</evidence>
<comment type="caution">
    <text evidence="9">The sequence shown here is derived from an EMBL/GenBank/DDBJ whole genome shotgun (WGS) entry which is preliminary data.</text>
</comment>
<evidence type="ECO:0000256" key="5">
    <source>
        <dbReference type="ARBA" id="ARBA00035201"/>
    </source>
</evidence>
<dbReference type="Pfam" id="PF00572">
    <property type="entry name" value="Ribosomal_L13"/>
    <property type="match status" value="1"/>
</dbReference>
<dbReference type="PANTHER" id="PTHR11545">
    <property type="entry name" value="RIBOSOMAL PROTEIN L13"/>
    <property type="match status" value="1"/>
</dbReference>
<gene>
    <name evidence="6 8 9" type="primary">rplM</name>
    <name evidence="9" type="ORF">FXF49_02785</name>
</gene>
<dbReference type="RefSeq" id="WP_303700389.1">
    <property type="nucleotide sequence ID" value="NZ_VSIV01000068.1"/>
</dbReference>
<dbReference type="PANTHER" id="PTHR11545:SF2">
    <property type="entry name" value="LARGE RIBOSOMAL SUBUNIT PROTEIN UL13M"/>
    <property type="match status" value="1"/>
</dbReference>
<dbReference type="NCBIfam" id="TIGR01066">
    <property type="entry name" value="rplM_bact"/>
    <property type="match status" value="1"/>
</dbReference>
<dbReference type="Proteomes" id="UP000323337">
    <property type="component" value="Unassembled WGS sequence"/>
</dbReference>
<dbReference type="Gene3D" id="3.90.1180.10">
    <property type="entry name" value="Ribosomal protein L13"/>
    <property type="match status" value="1"/>
</dbReference>
<evidence type="ECO:0000313" key="9">
    <source>
        <dbReference type="EMBL" id="TYB34186.1"/>
    </source>
</evidence>
<dbReference type="EMBL" id="VSIV01000068">
    <property type="protein sequence ID" value="TYB34186.1"/>
    <property type="molecule type" value="Genomic_DNA"/>
</dbReference>
<evidence type="ECO:0000256" key="3">
    <source>
        <dbReference type="ARBA" id="ARBA00022980"/>
    </source>
</evidence>
<accession>A0A5D0MMF6</accession>
<comment type="function">
    <text evidence="6 8">This protein is one of the early assembly proteins of the 50S ribosomal subunit, although it is not seen to bind rRNA by itself. It is important during the early stages of 50S assembly.</text>
</comment>
<protein>
    <recommendedName>
        <fullName evidence="5 6">Large ribosomal subunit protein uL13</fullName>
    </recommendedName>
</protein>
<evidence type="ECO:0000313" key="10">
    <source>
        <dbReference type="Proteomes" id="UP000323337"/>
    </source>
</evidence>
<dbReference type="GO" id="GO:0022625">
    <property type="term" value="C:cytosolic large ribosomal subunit"/>
    <property type="evidence" value="ECO:0007669"/>
    <property type="project" value="TreeGrafter"/>
</dbReference>
<comment type="subunit">
    <text evidence="2 6">Part of the 50S ribosomal subunit.</text>
</comment>
<dbReference type="PROSITE" id="PS00783">
    <property type="entry name" value="RIBOSOMAL_L13"/>
    <property type="match status" value="1"/>
</dbReference>
<dbReference type="GO" id="GO:0017148">
    <property type="term" value="P:negative regulation of translation"/>
    <property type="evidence" value="ECO:0007669"/>
    <property type="project" value="TreeGrafter"/>
</dbReference>
<dbReference type="GO" id="GO:0006412">
    <property type="term" value="P:translation"/>
    <property type="evidence" value="ECO:0007669"/>
    <property type="project" value="UniProtKB-UniRule"/>
</dbReference>
<dbReference type="InterPro" id="IPR036899">
    <property type="entry name" value="Ribosomal_uL13_sf"/>
</dbReference>
<sequence>MKTTWAKKDENRNWYTVDVEGKTLGRVASQIAKILIGKHKPEYTPFIDTGDFVVVVNADKIRVTGKKLSDKKYYRHSGYLGGLKEKNLEQMLADKPEDVIKLAVKRMLPKNRLGRQMLKKLKVYAGETHPHEAQKPVLIEL</sequence>
<dbReference type="HAMAP" id="MF_01366">
    <property type="entry name" value="Ribosomal_uL13"/>
    <property type="match status" value="1"/>
</dbReference>
<keyword evidence="4 6" id="KW-0687">Ribonucleoprotein</keyword>
<dbReference type="GO" id="GO:0003735">
    <property type="term" value="F:structural constituent of ribosome"/>
    <property type="evidence" value="ECO:0007669"/>
    <property type="project" value="InterPro"/>
</dbReference>
<evidence type="ECO:0000256" key="6">
    <source>
        <dbReference type="HAMAP-Rule" id="MF_01366"/>
    </source>
</evidence>
<dbReference type="AlphaFoldDB" id="A0A5D0MMF6"/>
<reference evidence="9 10" key="1">
    <citation type="submission" date="2019-08" db="EMBL/GenBank/DDBJ databases">
        <title>Genomic characterization of a novel candidate phylum (ARYD3) from a high temperature, high salinity tertiary oil reservoir in north central Oklahoma, USA.</title>
        <authorList>
            <person name="Youssef N.H."/>
            <person name="Yadav A."/>
            <person name="Elshahed M.S."/>
        </authorList>
    </citation>
    <scope>NUCLEOTIDE SEQUENCE [LARGE SCALE GENOMIC DNA]</scope>
    <source>
        <strain evidence="9">ARYD1</strain>
    </source>
</reference>
<name>A0A5D0MMF6_FLESI</name>
<comment type="similarity">
    <text evidence="1 6 7">Belongs to the universal ribosomal protein uL13 family.</text>
</comment>
<evidence type="ECO:0000256" key="8">
    <source>
        <dbReference type="RuleBase" id="RU003878"/>
    </source>
</evidence>
<keyword evidence="3 6" id="KW-0689">Ribosomal protein</keyword>
<dbReference type="InterPro" id="IPR005822">
    <property type="entry name" value="Ribosomal_uL13"/>
</dbReference>
<organism evidence="9 10">
    <name type="scientific">Flexistipes sinusarabici</name>
    <dbReference type="NCBI Taxonomy" id="2352"/>
    <lineage>
        <taxon>Bacteria</taxon>
        <taxon>Pseudomonadati</taxon>
        <taxon>Deferribacterota</taxon>
        <taxon>Deferribacteres</taxon>
        <taxon>Deferribacterales</taxon>
        <taxon>Flexistipitaceae</taxon>
        <taxon>Flexistipes</taxon>
    </lineage>
</organism>
<dbReference type="CDD" id="cd00392">
    <property type="entry name" value="Ribosomal_L13"/>
    <property type="match status" value="1"/>
</dbReference>
<dbReference type="FunFam" id="3.90.1180.10:FF:000001">
    <property type="entry name" value="50S ribosomal protein L13"/>
    <property type="match status" value="1"/>
</dbReference>
<proteinExistence type="inferred from homology"/>
<dbReference type="GO" id="GO:0003729">
    <property type="term" value="F:mRNA binding"/>
    <property type="evidence" value="ECO:0007669"/>
    <property type="project" value="UniProtKB-ARBA"/>
</dbReference>
<dbReference type="SUPFAM" id="SSF52161">
    <property type="entry name" value="Ribosomal protein L13"/>
    <property type="match status" value="1"/>
</dbReference>
<dbReference type="PIRSF" id="PIRSF002181">
    <property type="entry name" value="Ribosomal_L13"/>
    <property type="match status" value="1"/>
</dbReference>
<dbReference type="InterPro" id="IPR023563">
    <property type="entry name" value="Ribosomal_uL13_CS"/>
</dbReference>
<evidence type="ECO:0000256" key="4">
    <source>
        <dbReference type="ARBA" id="ARBA00023274"/>
    </source>
</evidence>
<evidence type="ECO:0000256" key="7">
    <source>
        <dbReference type="RuleBase" id="RU003877"/>
    </source>
</evidence>